<keyword evidence="3" id="KW-0813">Transport</keyword>
<feature type="transmembrane region" description="Helical" evidence="13">
    <location>
        <begin position="338"/>
        <end position="360"/>
    </location>
</feature>
<gene>
    <name evidence="14" type="ORF">BHV79_02155</name>
</gene>
<feature type="transmembrane region" description="Helical" evidence="13">
    <location>
        <begin position="399"/>
        <end position="424"/>
    </location>
</feature>
<keyword evidence="12" id="KW-0479">Metal-binding</keyword>
<dbReference type="PANTHER" id="PTHR32024">
    <property type="entry name" value="TRK SYSTEM POTASSIUM UPTAKE PROTEIN TRKG-RELATED"/>
    <property type="match status" value="1"/>
</dbReference>
<accession>A0A1Q6IET4</accession>
<reference evidence="14 15" key="1">
    <citation type="journal article" date="2016" name="Nat. Biotechnol.">
        <title>Measurement of bacterial replication rates in microbial communities.</title>
        <authorList>
            <person name="Brown C.T."/>
            <person name="Olm M.R."/>
            <person name="Thomas B.C."/>
            <person name="Banfield J.F."/>
        </authorList>
    </citation>
    <scope>NUCLEOTIDE SEQUENCE [LARGE SCALE GENOMIC DNA]</scope>
    <source>
        <strain evidence="14">45_41</strain>
    </source>
</reference>
<feature type="transmembrane region" description="Helical" evidence="13">
    <location>
        <begin position="45"/>
        <end position="66"/>
    </location>
</feature>
<keyword evidence="11 13" id="KW-0472">Membrane</keyword>
<evidence type="ECO:0000256" key="13">
    <source>
        <dbReference type="SAM" id="Phobius"/>
    </source>
</evidence>
<comment type="caution">
    <text evidence="14">The sequence shown here is derived from an EMBL/GenBank/DDBJ whole genome shotgun (WGS) entry which is preliminary data.</text>
</comment>
<dbReference type="PANTHER" id="PTHR32024:SF2">
    <property type="entry name" value="TRK SYSTEM POTASSIUM UPTAKE PROTEIN TRKG-RELATED"/>
    <property type="match status" value="1"/>
</dbReference>
<feature type="binding site" evidence="12">
    <location>
        <position position="325"/>
    </location>
    <ligand>
        <name>K(+)</name>
        <dbReference type="ChEBI" id="CHEBI:29103"/>
    </ligand>
</feature>
<dbReference type="GO" id="GO:0005886">
    <property type="term" value="C:plasma membrane"/>
    <property type="evidence" value="ECO:0007669"/>
    <property type="project" value="UniProtKB-SubCell"/>
</dbReference>
<keyword evidence="4" id="KW-1003">Cell membrane</keyword>
<feature type="transmembrane region" description="Helical" evidence="13">
    <location>
        <begin position="281"/>
        <end position="301"/>
    </location>
</feature>
<name>A0A1Q6IET4_BACUN</name>
<keyword evidence="5" id="KW-0997">Cell inner membrane</keyword>
<dbReference type="Proteomes" id="UP000186549">
    <property type="component" value="Unassembled WGS sequence"/>
</dbReference>
<evidence type="ECO:0000256" key="6">
    <source>
        <dbReference type="ARBA" id="ARBA00022538"/>
    </source>
</evidence>
<dbReference type="PIRSF" id="PIRSF006247">
    <property type="entry name" value="TrkH"/>
    <property type="match status" value="1"/>
</dbReference>
<comment type="similarity">
    <text evidence="2">Belongs to the TrkH potassium transport family.</text>
</comment>
<sequence>MARRRHRLNINAPELVRIIGFLILVEAMFMSVPLLYSLITGGDEASVFAISIAANVVVGLGIVLTVKPRVREMGKRDGMLLTALVWVIFSLFGMLPFILCDIHLNVAEAFFESMSGFTTTGASVISDISDLPRGVNLWRCIMQWLGGVGIIIFTVALLPMLNSSGGMQMFNAEATGITHDKLRPRVSQTAKRLWLIYCVLTVTLGLILWIGPLPLYEAVCHSFSTVSTGGFTSCTDTTGAWSSLAVRIPVIIFMFLGGVNFVLIYRASLGQMRKVWSDINFRSYVITVLLASLFITGVLLLGGERGIEEIVVDPLFQVVSTITSTGYTVDSLSSWSEAVIPVLLVLMLMGACAGSTSGGIKIDRVIFMVKNARNEFKKIIHPNRYYPLAINGSVKPPELVLKVAGFFVFYVIILVAGGIIVSAIGMPIGDAYFATVSCLGNTGLGIGETASSYVTVPDAGKFVLSFIMLVGRLEIFTVLILFSRNFWHR</sequence>
<feature type="binding site" evidence="12">
    <location>
        <position position="119"/>
    </location>
    <ligand>
        <name>K(+)</name>
        <dbReference type="ChEBI" id="CHEBI:29103"/>
    </ligand>
</feature>
<protein>
    <recommendedName>
        <fullName evidence="16">TrkH family potassium uptake protein</fullName>
    </recommendedName>
</protein>
<dbReference type="AlphaFoldDB" id="A0A1Q6IET4"/>
<dbReference type="EMBL" id="MNQU01000045">
    <property type="protein sequence ID" value="OKZ39394.1"/>
    <property type="molecule type" value="Genomic_DNA"/>
</dbReference>
<evidence type="ECO:0000256" key="5">
    <source>
        <dbReference type="ARBA" id="ARBA00022519"/>
    </source>
</evidence>
<dbReference type="GO" id="GO:0015379">
    <property type="term" value="F:potassium:chloride symporter activity"/>
    <property type="evidence" value="ECO:0007669"/>
    <property type="project" value="InterPro"/>
</dbReference>
<feature type="transmembrane region" description="Helical" evidence="13">
    <location>
        <begin position="141"/>
        <end position="161"/>
    </location>
</feature>
<evidence type="ECO:0000313" key="15">
    <source>
        <dbReference type="Proteomes" id="UP000186549"/>
    </source>
</evidence>
<evidence type="ECO:0008006" key="16">
    <source>
        <dbReference type="Google" id="ProtNLM"/>
    </source>
</evidence>
<feature type="transmembrane region" description="Helical" evidence="13">
    <location>
        <begin position="248"/>
        <end position="269"/>
    </location>
</feature>
<feature type="transmembrane region" description="Helical" evidence="13">
    <location>
        <begin position="462"/>
        <end position="482"/>
    </location>
</feature>
<comment type="subcellular location">
    <subcellularLocation>
        <location evidence="1">Cell inner membrane</location>
        <topology evidence="1">Multi-pass membrane protein</topology>
    </subcellularLocation>
</comment>
<keyword evidence="10" id="KW-0406">Ion transport</keyword>
<evidence type="ECO:0000256" key="7">
    <source>
        <dbReference type="ARBA" id="ARBA00022692"/>
    </source>
</evidence>
<evidence type="ECO:0000256" key="9">
    <source>
        <dbReference type="ARBA" id="ARBA00022989"/>
    </source>
</evidence>
<evidence type="ECO:0000256" key="12">
    <source>
        <dbReference type="PIRSR" id="PIRSR006247-1"/>
    </source>
</evidence>
<evidence type="ECO:0000256" key="10">
    <source>
        <dbReference type="ARBA" id="ARBA00023065"/>
    </source>
</evidence>
<dbReference type="Pfam" id="PF02386">
    <property type="entry name" value="TrkH"/>
    <property type="match status" value="1"/>
</dbReference>
<evidence type="ECO:0000256" key="1">
    <source>
        <dbReference type="ARBA" id="ARBA00004429"/>
    </source>
</evidence>
<keyword evidence="8 12" id="KW-0630">Potassium</keyword>
<feature type="transmembrane region" description="Helical" evidence="13">
    <location>
        <begin position="78"/>
        <end position="99"/>
    </location>
</feature>
<keyword evidence="9 13" id="KW-1133">Transmembrane helix</keyword>
<organism evidence="14 15">
    <name type="scientific">Bacteroides uniformis</name>
    <dbReference type="NCBI Taxonomy" id="820"/>
    <lineage>
        <taxon>Bacteria</taxon>
        <taxon>Pseudomonadati</taxon>
        <taxon>Bacteroidota</taxon>
        <taxon>Bacteroidia</taxon>
        <taxon>Bacteroidales</taxon>
        <taxon>Bacteroidaceae</taxon>
        <taxon>Bacteroides</taxon>
    </lineage>
</organism>
<feature type="binding site" evidence="12">
    <location>
        <position position="441"/>
    </location>
    <ligand>
        <name>K(+)</name>
        <dbReference type="ChEBI" id="CHEBI:29103"/>
    </ligand>
</feature>
<evidence type="ECO:0000313" key="14">
    <source>
        <dbReference type="EMBL" id="OKZ39394.1"/>
    </source>
</evidence>
<evidence type="ECO:0000256" key="4">
    <source>
        <dbReference type="ARBA" id="ARBA00022475"/>
    </source>
</evidence>
<evidence type="ECO:0000256" key="8">
    <source>
        <dbReference type="ARBA" id="ARBA00022958"/>
    </source>
</evidence>
<evidence type="ECO:0000256" key="3">
    <source>
        <dbReference type="ARBA" id="ARBA00022448"/>
    </source>
</evidence>
<dbReference type="InterPro" id="IPR003445">
    <property type="entry name" value="Cat_transpt"/>
</dbReference>
<keyword evidence="7 13" id="KW-0812">Transmembrane</keyword>
<feature type="binding site" evidence="12">
    <location>
        <position position="120"/>
    </location>
    <ligand>
        <name>K(+)</name>
        <dbReference type="ChEBI" id="CHEBI:29103"/>
    </ligand>
</feature>
<feature type="binding site" evidence="12">
    <location>
        <position position="229"/>
    </location>
    <ligand>
        <name>K(+)</name>
        <dbReference type="ChEBI" id="CHEBI:29103"/>
    </ligand>
</feature>
<dbReference type="GO" id="GO:0046872">
    <property type="term" value="F:metal ion binding"/>
    <property type="evidence" value="ECO:0007669"/>
    <property type="project" value="UniProtKB-KW"/>
</dbReference>
<proteinExistence type="inferred from homology"/>
<feature type="transmembrane region" description="Helical" evidence="13">
    <location>
        <begin position="21"/>
        <end position="39"/>
    </location>
</feature>
<evidence type="ECO:0000256" key="2">
    <source>
        <dbReference type="ARBA" id="ARBA00009137"/>
    </source>
</evidence>
<evidence type="ECO:0000256" key="11">
    <source>
        <dbReference type="ARBA" id="ARBA00023136"/>
    </source>
</evidence>
<keyword evidence="6" id="KW-0633">Potassium transport</keyword>
<dbReference type="InterPro" id="IPR004772">
    <property type="entry name" value="TrkH"/>
</dbReference>
<feature type="transmembrane region" description="Helical" evidence="13">
    <location>
        <begin position="193"/>
        <end position="211"/>
    </location>
</feature>